<name>A0ABV3V1F9_9MICC</name>
<dbReference type="SUPFAM" id="SSF82829">
    <property type="entry name" value="MesJ substrate recognition domain-like"/>
    <property type="match status" value="1"/>
</dbReference>
<comment type="caution">
    <text evidence="8">The sequence shown here is derived from an EMBL/GenBank/DDBJ whole genome shotgun (WGS) entry which is preliminary data.</text>
</comment>
<reference evidence="8 9" key="1">
    <citation type="journal article" date="2024" name="Fungal Genet. Biol.">
        <title>The porcine skin microbiome exhibits broad fungal antagonism.</title>
        <authorList>
            <person name="De La Cruz K.F."/>
            <person name="Townsend E.C."/>
            <person name="Alex Cheong J.Z."/>
            <person name="Salamzade R."/>
            <person name="Liu A."/>
            <person name="Sandstrom S."/>
            <person name="Davila E."/>
            <person name="Huang L."/>
            <person name="Xu K.H."/>
            <person name="Wu S.Y."/>
            <person name="Meudt J.J."/>
            <person name="Shanmuganayagam D."/>
            <person name="Gibson A.L.F."/>
            <person name="Kalan L.R."/>
        </authorList>
    </citation>
    <scope>NUCLEOTIDE SEQUENCE [LARGE SCALE GENOMIC DNA]</scope>
    <source>
        <strain evidence="8 9">LK2625</strain>
    </source>
</reference>
<evidence type="ECO:0000259" key="7">
    <source>
        <dbReference type="Pfam" id="PF01171"/>
    </source>
</evidence>
<keyword evidence="3 6" id="KW-0547">Nucleotide-binding</keyword>
<feature type="domain" description="tRNA(Ile)-lysidine/2-thiocytidine synthase N-terminal" evidence="7">
    <location>
        <begin position="26"/>
        <end position="206"/>
    </location>
</feature>
<gene>
    <name evidence="6 8" type="primary">tilS</name>
    <name evidence="8" type="ORF">VVR66_07330</name>
</gene>
<evidence type="ECO:0000256" key="1">
    <source>
        <dbReference type="ARBA" id="ARBA00022598"/>
    </source>
</evidence>
<dbReference type="SUPFAM" id="SSF52402">
    <property type="entry name" value="Adenine nucleotide alpha hydrolases-like"/>
    <property type="match status" value="1"/>
</dbReference>
<sequence>MARARRAVGRAIEELPARHDGRLPLVLIACSGGPDSLALAAATAHFARRGKLRVGAAIIDHQMQSGSADVTESTARVLEDMGLEPVISRRVTVDRAGHGPEMAARLARYDALNDIARQTGADAVLLGHTRNDQAETVLLGLARGSGTRSLSGMSPRHTIDGVQYRRPFLNVTREETEEICRAEGLDPWHDPSNSDTTLMRSKVRHEVLPWLEDHLGPGVSNALARTASVLNADADFLDEQAAEFFRRARLDPAASSSENLELDGGAVQAAPAAMRRRMLAQACVAAGGETPTFERLSALEQFAMGYGAAGPLQMAGKVTVWRRRADKHCAKGRLEFHGTA</sequence>
<comment type="catalytic activity">
    <reaction evidence="5 6">
        <text>cytidine(34) in tRNA(Ile2) + L-lysine + ATP = lysidine(34) in tRNA(Ile2) + AMP + diphosphate + H(+)</text>
        <dbReference type="Rhea" id="RHEA:43744"/>
        <dbReference type="Rhea" id="RHEA-COMP:10625"/>
        <dbReference type="Rhea" id="RHEA-COMP:10670"/>
        <dbReference type="ChEBI" id="CHEBI:15378"/>
        <dbReference type="ChEBI" id="CHEBI:30616"/>
        <dbReference type="ChEBI" id="CHEBI:32551"/>
        <dbReference type="ChEBI" id="CHEBI:33019"/>
        <dbReference type="ChEBI" id="CHEBI:82748"/>
        <dbReference type="ChEBI" id="CHEBI:83665"/>
        <dbReference type="ChEBI" id="CHEBI:456215"/>
        <dbReference type="EC" id="6.3.4.19"/>
    </reaction>
</comment>
<evidence type="ECO:0000313" key="8">
    <source>
        <dbReference type="EMBL" id="MEX3594520.1"/>
    </source>
</evidence>
<dbReference type="Pfam" id="PF01171">
    <property type="entry name" value="ATP_bind_3"/>
    <property type="match status" value="1"/>
</dbReference>
<evidence type="ECO:0000313" key="9">
    <source>
        <dbReference type="Proteomes" id="UP001558481"/>
    </source>
</evidence>
<dbReference type="PANTHER" id="PTHR43033">
    <property type="entry name" value="TRNA(ILE)-LYSIDINE SYNTHASE-RELATED"/>
    <property type="match status" value="1"/>
</dbReference>
<keyword evidence="1 6" id="KW-0436">Ligase</keyword>
<keyword evidence="2 6" id="KW-0819">tRNA processing</keyword>
<comment type="subcellular location">
    <subcellularLocation>
        <location evidence="6">Cytoplasm</location>
    </subcellularLocation>
</comment>
<evidence type="ECO:0000256" key="3">
    <source>
        <dbReference type="ARBA" id="ARBA00022741"/>
    </source>
</evidence>
<dbReference type="InterPro" id="IPR011063">
    <property type="entry name" value="TilS/TtcA_N"/>
</dbReference>
<dbReference type="NCBIfam" id="TIGR02432">
    <property type="entry name" value="lysidine_TilS_N"/>
    <property type="match status" value="1"/>
</dbReference>
<protein>
    <recommendedName>
        <fullName evidence="6">tRNA(Ile)-lysidine synthase</fullName>
        <ecNumber evidence="6">6.3.4.19</ecNumber>
    </recommendedName>
    <alternativeName>
        <fullName evidence="6">tRNA(Ile)-2-lysyl-cytidine synthase</fullName>
    </alternativeName>
    <alternativeName>
        <fullName evidence="6">tRNA(Ile)-lysidine synthetase</fullName>
    </alternativeName>
</protein>
<evidence type="ECO:0000256" key="4">
    <source>
        <dbReference type="ARBA" id="ARBA00022840"/>
    </source>
</evidence>
<keyword evidence="6" id="KW-0963">Cytoplasm</keyword>
<proteinExistence type="inferred from homology"/>
<dbReference type="RefSeq" id="WP_368630309.1">
    <property type="nucleotide sequence ID" value="NZ_JAYWLU010000006.1"/>
</dbReference>
<feature type="binding site" evidence="6">
    <location>
        <begin position="31"/>
        <end position="36"/>
    </location>
    <ligand>
        <name>ATP</name>
        <dbReference type="ChEBI" id="CHEBI:30616"/>
    </ligand>
</feature>
<dbReference type="Gene3D" id="3.40.50.620">
    <property type="entry name" value="HUPs"/>
    <property type="match status" value="1"/>
</dbReference>
<dbReference type="Gene3D" id="1.20.59.20">
    <property type="match status" value="1"/>
</dbReference>
<dbReference type="InterPro" id="IPR012795">
    <property type="entry name" value="tRNA_Ile_lys_synt_N"/>
</dbReference>
<dbReference type="HAMAP" id="MF_01161">
    <property type="entry name" value="tRNA_Ile_lys_synt"/>
    <property type="match status" value="1"/>
</dbReference>
<dbReference type="InterPro" id="IPR012094">
    <property type="entry name" value="tRNA_Ile_lys_synt"/>
</dbReference>
<keyword evidence="9" id="KW-1185">Reference proteome</keyword>
<evidence type="ECO:0000256" key="6">
    <source>
        <dbReference type="HAMAP-Rule" id="MF_01161"/>
    </source>
</evidence>
<comment type="function">
    <text evidence="6">Ligates lysine onto the cytidine present at position 34 of the AUA codon-specific tRNA(Ile) that contains the anticodon CAU, in an ATP-dependent manner. Cytidine is converted to lysidine, thus changing the amino acid specificity of the tRNA from methionine to isoleucine.</text>
</comment>
<dbReference type="GO" id="GO:0032267">
    <property type="term" value="F:tRNA(Ile)-lysidine synthase activity"/>
    <property type="evidence" value="ECO:0007669"/>
    <property type="project" value="UniProtKB-EC"/>
</dbReference>
<dbReference type="CDD" id="cd01992">
    <property type="entry name" value="TilS_N"/>
    <property type="match status" value="1"/>
</dbReference>
<evidence type="ECO:0000256" key="2">
    <source>
        <dbReference type="ARBA" id="ARBA00022694"/>
    </source>
</evidence>
<dbReference type="EMBL" id="JAYWLU010000006">
    <property type="protein sequence ID" value="MEX3594520.1"/>
    <property type="molecule type" value="Genomic_DNA"/>
</dbReference>
<comment type="similarity">
    <text evidence="6">Belongs to the tRNA(Ile)-lysidine synthase family.</text>
</comment>
<dbReference type="PANTHER" id="PTHR43033:SF1">
    <property type="entry name" value="TRNA(ILE)-LYSIDINE SYNTHASE-RELATED"/>
    <property type="match status" value="1"/>
</dbReference>
<keyword evidence="4 6" id="KW-0067">ATP-binding</keyword>
<comment type="domain">
    <text evidence="6">The N-terminal region contains the highly conserved SGGXDS motif, predicted to be a P-loop motif involved in ATP binding.</text>
</comment>
<accession>A0ABV3V1F9</accession>
<dbReference type="Proteomes" id="UP001558481">
    <property type="component" value="Unassembled WGS sequence"/>
</dbReference>
<dbReference type="EC" id="6.3.4.19" evidence="6"/>
<evidence type="ECO:0000256" key="5">
    <source>
        <dbReference type="ARBA" id="ARBA00048539"/>
    </source>
</evidence>
<dbReference type="InterPro" id="IPR014729">
    <property type="entry name" value="Rossmann-like_a/b/a_fold"/>
</dbReference>
<organism evidence="8 9">
    <name type="scientific">Kocuria carniphila</name>
    <dbReference type="NCBI Taxonomy" id="262208"/>
    <lineage>
        <taxon>Bacteria</taxon>
        <taxon>Bacillati</taxon>
        <taxon>Actinomycetota</taxon>
        <taxon>Actinomycetes</taxon>
        <taxon>Micrococcales</taxon>
        <taxon>Micrococcaceae</taxon>
        <taxon>Kocuria</taxon>
    </lineage>
</organism>